<name>A0AAE0GY69_9CHLO</name>
<evidence type="ECO:0000313" key="9">
    <source>
        <dbReference type="EMBL" id="KAK3286539.1"/>
    </source>
</evidence>
<keyword evidence="3" id="KW-0677">Repeat</keyword>
<feature type="domain" description="RING-type" evidence="8">
    <location>
        <begin position="141"/>
        <end position="442"/>
    </location>
</feature>
<keyword evidence="4" id="KW-0863">Zinc-finger</keyword>
<comment type="caution">
    <text evidence="9">The sequence shown here is derived from an EMBL/GenBank/DDBJ whole genome shotgun (WGS) entry which is preliminary data.</text>
</comment>
<keyword evidence="6" id="KW-0862">Zinc</keyword>
<evidence type="ECO:0000256" key="6">
    <source>
        <dbReference type="ARBA" id="ARBA00022833"/>
    </source>
</evidence>
<dbReference type="PANTHER" id="PTHR11685">
    <property type="entry name" value="RBR FAMILY RING FINGER AND IBR DOMAIN-CONTAINING"/>
    <property type="match status" value="1"/>
</dbReference>
<evidence type="ECO:0000256" key="7">
    <source>
        <dbReference type="SAM" id="MobiDB-lite"/>
    </source>
</evidence>
<evidence type="ECO:0000259" key="8">
    <source>
        <dbReference type="PROSITE" id="PS51873"/>
    </source>
</evidence>
<evidence type="ECO:0000313" key="10">
    <source>
        <dbReference type="Proteomes" id="UP001190700"/>
    </source>
</evidence>
<keyword evidence="1" id="KW-0808">Transferase</keyword>
<dbReference type="EMBL" id="LGRX02001231">
    <property type="protein sequence ID" value="KAK3286539.1"/>
    <property type="molecule type" value="Genomic_DNA"/>
</dbReference>
<accession>A0AAE0GY69</accession>
<feature type="region of interest" description="Disordered" evidence="7">
    <location>
        <begin position="420"/>
        <end position="442"/>
    </location>
</feature>
<sequence>MDILETSTKVTHATVKMSLDLIRSISADQTLGNATLKEAPAKKTATVLEAPAGHSSGMQVVTRSLSSECRLTLIPNKMEPVQAAPVTPQFAASATLTYAQVVVPSENCGEAKVAQEASPVQCAICLETTTVVQPGGRCACTSCESTPCYTSDLHQGEQLCESPECSLKCCHQCLMDYLKTKVQESRFTCVAIKCPAPDCARHIPTKTWRRFVAPEVYMMYYESAKAALSMRCIECDDTQSRLVEDAVAEQSRTKLTDRNKEFLLQLADKDRKKLQRACKRYARRTLEANAVVEVLAEVFAAGRCEDEDDQKPPRELEKLMNYVIPAQLEDVERRASLQLAFLRRFPKVHYRCCRHVRVCFKCKMAGHHPGQTCQDRMRAEYKDHNIQYCPSCNVPTIRSQGCTSMVCVCGHGYEWEVGSDYEEDSEDDNDDQYDTDADSDYE</sequence>
<dbReference type="InterPro" id="IPR013083">
    <property type="entry name" value="Znf_RING/FYVE/PHD"/>
</dbReference>
<evidence type="ECO:0000256" key="1">
    <source>
        <dbReference type="ARBA" id="ARBA00022679"/>
    </source>
</evidence>
<keyword evidence="2" id="KW-0479">Metal-binding</keyword>
<dbReference type="GO" id="GO:0016567">
    <property type="term" value="P:protein ubiquitination"/>
    <property type="evidence" value="ECO:0007669"/>
    <property type="project" value="InterPro"/>
</dbReference>
<organism evidence="9 10">
    <name type="scientific">Cymbomonas tetramitiformis</name>
    <dbReference type="NCBI Taxonomy" id="36881"/>
    <lineage>
        <taxon>Eukaryota</taxon>
        <taxon>Viridiplantae</taxon>
        <taxon>Chlorophyta</taxon>
        <taxon>Pyramimonadophyceae</taxon>
        <taxon>Pyramimonadales</taxon>
        <taxon>Pyramimonadaceae</taxon>
        <taxon>Cymbomonas</taxon>
    </lineage>
</organism>
<keyword evidence="10" id="KW-1185">Reference proteome</keyword>
<dbReference type="AlphaFoldDB" id="A0AAE0GY69"/>
<dbReference type="GO" id="GO:0008270">
    <property type="term" value="F:zinc ion binding"/>
    <property type="evidence" value="ECO:0007669"/>
    <property type="project" value="UniProtKB-KW"/>
</dbReference>
<protein>
    <recommendedName>
        <fullName evidence="8">RING-type domain-containing protein</fullName>
    </recommendedName>
</protein>
<dbReference type="SUPFAM" id="SSF57850">
    <property type="entry name" value="RING/U-box"/>
    <property type="match status" value="1"/>
</dbReference>
<proteinExistence type="predicted"/>
<evidence type="ECO:0000256" key="4">
    <source>
        <dbReference type="ARBA" id="ARBA00022771"/>
    </source>
</evidence>
<dbReference type="GO" id="GO:0004842">
    <property type="term" value="F:ubiquitin-protein transferase activity"/>
    <property type="evidence" value="ECO:0007669"/>
    <property type="project" value="InterPro"/>
</dbReference>
<dbReference type="InterPro" id="IPR044066">
    <property type="entry name" value="TRIAD_supradom"/>
</dbReference>
<dbReference type="Gene3D" id="3.30.40.10">
    <property type="entry name" value="Zinc/RING finger domain, C3HC4 (zinc finger)"/>
    <property type="match status" value="1"/>
</dbReference>
<evidence type="ECO:0000256" key="3">
    <source>
        <dbReference type="ARBA" id="ARBA00022737"/>
    </source>
</evidence>
<dbReference type="Proteomes" id="UP001190700">
    <property type="component" value="Unassembled WGS sequence"/>
</dbReference>
<keyword evidence="5" id="KW-0833">Ubl conjugation pathway</keyword>
<evidence type="ECO:0000256" key="2">
    <source>
        <dbReference type="ARBA" id="ARBA00022723"/>
    </source>
</evidence>
<evidence type="ECO:0000256" key="5">
    <source>
        <dbReference type="ARBA" id="ARBA00022786"/>
    </source>
</evidence>
<dbReference type="Gene3D" id="1.20.120.1750">
    <property type="match status" value="1"/>
</dbReference>
<reference evidence="9 10" key="1">
    <citation type="journal article" date="2015" name="Genome Biol. Evol.">
        <title>Comparative Genomics of a Bacterivorous Green Alga Reveals Evolutionary Causalities and Consequences of Phago-Mixotrophic Mode of Nutrition.</title>
        <authorList>
            <person name="Burns J.A."/>
            <person name="Paasch A."/>
            <person name="Narechania A."/>
            <person name="Kim E."/>
        </authorList>
    </citation>
    <scope>NUCLEOTIDE SEQUENCE [LARGE SCALE GENOMIC DNA]</scope>
    <source>
        <strain evidence="9 10">PLY_AMNH</strain>
    </source>
</reference>
<dbReference type="InterPro" id="IPR031127">
    <property type="entry name" value="E3_UB_ligase_RBR"/>
</dbReference>
<gene>
    <name evidence="9" type="ORF">CYMTET_5906</name>
</gene>
<dbReference type="PROSITE" id="PS51873">
    <property type="entry name" value="TRIAD"/>
    <property type="match status" value="1"/>
</dbReference>